<dbReference type="GO" id="GO:0046872">
    <property type="term" value="F:metal ion binding"/>
    <property type="evidence" value="ECO:0007669"/>
    <property type="project" value="UniProtKB-KW"/>
</dbReference>
<dbReference type="GO" id="GO:0005743">
    <property type="term" value="C:mitochondrial inner membrane"/>
    <property type="evidence" value="ECO:0007669"/>
    <property type="project" value="UniProtKB-SubCell"/>
</dbReference>
<evidence type="ECO:0000313" key="13">
    <source>
        <dbReference type="EMBL" id="KAF2430045.1"/>
    </source>
</evidence>
<organism evidence="13 14">
    <name type="scientific">Tothia fuscella</name>
    <dbReference type="NCBI Taxonomy" id="1048955"/>
    <lineage>
        <taxon>Eukaryota</taxon>
        <taxon>Fungi</taxon>
        <taxon>Dikarya</taxon>
        <taxon>Ascomycota</taxon>
        <taxon>Pezizomycotina</taxon>
        <taxon>Dothideomycetes</taxon>
        <taxon>Pleosporomycetidae</taxon>
        <taxon>Venturiales</taxon>
        <taxon>Cylindrosympodiaceae</taxon>
        <taxon>Tothia</taxon>
    </lineage>
</organism>
<accession>A0A9P4NQ65</accession>
<evidence type="ECO:0000256" key="12">
    <source>
        <dbReference type="RuleBase" id="RU364031"/>
    </source>
</evidence>
<comment type="caution">
    <text evidence="13">The sequence shown here is derived from an EMBL/GenBank/DDBJ whole genome shotgun (WGS) entry which is preliminary data.</text>
</comment>
<evidence type="ECO:0000256" key="11">
    <source>
        <dbReference type="PIRSR" id="PIRSR607992-2"/>
    </source>
</evidence>
<evidence type="ECO:0000256" key="5">
    <source>
        <dbReference type="ARBA" id="ARBA00022792"/>
    </source>
</evidence>
<dbReference type="GO" id="GO:0006099">
    <property type="term" value="P:tricarboxylic acid cycle"/>
    <property type="evidence" value="ECO:0007669"/>
    <property type="project" value="TreeGrafter"/>
</dbReference>
<dbReference type="GO" id="GO:0020037">
    <property type="term" value="F:heme binding"/>
    <property type="evidence" value="ECO:0007669"/>
    <property type="project" value="TreeGrafter"/>
</dbReference>
<name>A0A9P4NQ65_9PEZI</name>
<feature type="binding site" description="axial binding residue" evidence="11">
    <location>
        <position position="140"/>
    </location>
    <ligand>
        <name>heme b</name>
        <dbReference type="ChEBI" id="CHEBI:60344"/>
        <note>ligand shared with SDHC</note>
    </ligand>
    <ligandPart>
        <name>Fe</name>
        <dbReference type="ChEBI" id="CHEBI:18248"/>
    </ligandPart>
</feature>
<keyword evidence="6 12" id="KW-0809">Transit peptide</keyword>
<evidence type="ECO:0000256" key="8">
    <source>
        <dbReference type="ARBA" id="ARBA00023128"/>
    </source>
</evidence>
<dbReference type="Proteomes" id="UP000800235">
    <property type="component" value="Unassembled WGS sequence"/>
</dbReference>
<evidence type="ECO:0000256" key="6">
    <source>
        <dbReference type="ARBA" id="ARBA00022946"/>
    </source>
</evidence>
<dbReference type="GO" id="GO:0048039">
    <property type="term" value="F:ubiquinone binding"/>
    <property type="evidence" value="ECO:0007669"/>
    <property type="project" value="TreeGrafter"/>
</dbReference>
<keyword evidence="11" id="KW-0408">Iron</keyword>
<dbReference type="EMBL" id="MU007042">
    <property type="protein sequence ID" value="KAF2430045.1"/>
    <property type="molecule type" value="Genomic_DNA"/>
</dbReference>
<evidence type="ECO:0000256" key="3">
    <source>
        <dbReference type="ARBA" id="ARBA00022448"/>
    </source>
</evidence>
<dbReference type="SUPFAM" id="SSF81343">
    <property type="entry name" value="Fumarate reductase respiratory complex transmembrane subunits"/>
    <property type="match status" value="1"/>
</dbReference>
<dbReference type="FunFam" id="1.20.1300.10:FF:000007">
    <property type="entry name" value="Succinate dehydrogenase [ubiquinone] cytochrome b small subunit"/>
    <property type="match status" value="1"/>
</dbReference>
<keyword evidence="4" id="KW-0812">Transmembrane</keyword>
<dbReference type="PANTHER" id="PTHR13337:SF2">
    <property type="entry name" value="SUCCINATE DEHYDROGENASE [UBIQUINONE] CYTOCHROME B SMALL SUBUNIT, MITOCHONDRIAL"/>
    <property type="match status" value="1"/>
</dbReference>
<protein>
    <recommendedName>
        <fullName evidence="12">Succinate dehydrogenase [ubiquinone] cytochrome b small subunit</fullName>
    </recommendedName>
</protein>
<evidence type="ECO:0000256" key="2">
    <source>
        <dbReference type="ARBA" id="ARBA00007294"/>
    </source>
</evidence>
<keyword evidence="7" id="KW-1133">Transmembrane helix</keyword>
<dbReference type="OrthoDB" id="18577at2759"/>
<dbReference type="CDD" id="cd03496">
    <property type="entry name" value="SQR_TypeC_CybS"/>
    <property type="match status" value="1"/>
</dbReference>
<evidence type="ECO:0000256" key="9">
    <source>
        <dbReference type="ARBA" id="ARBA00023136"/>
    </source>
</evidence>
<dbReference type="Pfam" id="PF05328">
    <property type="entry name" value="CybS"/>
    <property type="match status" value="1"/>
</dbReference>
<proteinExistence type="inferred from homology"/>
<gene>
    <name evidence="13" type="ORF">EJ08DRAFT_258728</name>
</gene>
<evidence type="ECO:0000256" key="10">
    <source>
        <dbReference type="PIRSR" id="PIRSR607992-1"/>
    </source>
</evidence>
<dbReference type="PANTHER" id="PTHR13337">
    <property type="entry name" value="SUCCINATE DEHYDROGENASE"/>
    <property type="match status" value="1"/>
</dbReference>
<comment type="similarity">
    <text evidence="2 12">Belongs to the CybS family.</text>
</comment>
<keyword evidence="3" id="KW-0813">Transport</keyword>
<evidence type="ECO:0000313" key="14">
    <source>
        <dbReference type="Proteomes" id="UP000800235"/>
    </source>
</evidence>
<evidence type="ECO:0000256" key="1">
    <source>
        <dbReference type="ARBA" id="ARBA00004448"/>
    </source>
</evidence>
<dbReference type="GO" id="GO:0006121">
    <property type="term" value="P:mitochondrial electron transport, succinate to ubiquinone"/>
    <property type="evidence" value="ECO:0007669"/>
    <property type="project" value="TreeGrafter"/>
</dbReference>
<dbReference type="AlphaFoldDB" id="A0A9P4NQ65"/>
<keyword evidence="9 12" id="KW-0472">Membrane</keyword>
<keyword evidence="11" id="KW-0479">Metal-binding</keyword>
<dbReference type="GO" id="GO:0098796">
    <property type="term" value="C:membrane protein complex"/>
    <property type="evidence" value="ECO:0007669"/>
    <property type="project" value="UniProtKB-ARBA"/>
</dbReference>
<dbReference type="InterPro" id="IPR034804">
    <property type="entry name" value="SQR/QFR_C/D"/>
</dbReference>
<dbReference type="InterPro" id="IPR007992">
    <property type="entry name" value="CybS"/>
</dbReference>
<reference evidence="13" key="1">
    <citation type="journal article" date="2020" name="Stud. Mycol.">
        <title>101 Dothideomycetes genomes: a test case for predicting lifestyles and emergence of pathogens.</title>
        <authorList>
            <person name="Haridas S."/>
            <person name="Albert R."/>
            <person name="Binder M."/>
            <person name="Bloem J."/>
            <person name="Labutti K."/>
            <person name="Salamov A."/>
            <person name="Andreopoulos B."/>
            <person name="Baker S."/>
            <person name="Barry K."/>
            <person name="Bills G."/>
            <person name="Bluhm B."/>
            <person name="Cannon C."/>
            <person name="Castanera R."/>
            <person name="Culley D."/>
            <person name="Daum C."/>
            <person name="Ezra D."/>
            <person name="Gonzalez J."/>
            <person name="Henrissat B."/>
            <person name="Kuo A."/>
            <person name="Liang C."/>
            <person name="Lipzen A."/>
            <person name="Lutzoni F."/>
            <person name="Magnuson J."/>
            <person name="Mondo S."/>
            <person name="Nolan M."/>
            <person name="Ohm R."/>
            <person name="Pangilinan J."/>
            <person name="Park H.-J."/>
            <person name="Ramirez L."/>
            <person name="Alfaro M."/>
            <person name="Sun H."/>
            <person name="Tritt A."/>
            <person name="Yoshinaga Y."/>
            <person name="Zwiers L.-H."/>
            <person name="Turgeon B."/>
            <person name="Goodwin S."/>
            <person name="Spatafora J."/>
            <person name="Crous P."/>
            <person name="Grigoriev I."/>
        </authorList>
    </citation>
    <scope>NUCLEOTIDE SEQUENCE</scope>
    <source>
        <strain evidence="13">CBS 130266</strain>
    </source>
</reference>
<keyword evidence="14" id="KW-1185">Reference proteome</keyword>
<sequence>MASIARSSMLRHAFTAAPIKQNPSRSASTVAATTFRTAKPLARQSFQSAFARSSIPSTPRVAAFHATGSKAILPPLPQAIRGDINDPAPVPESHPTHGNYHWSFERLVAASLIPLTMAPFIGGSLNPVTDAVFCAALIIHSHLGFQSCVIDYFPDWRVPKIRATFNWLLRAATLGVAVGLYEFETNDIGVTAAVARIWQA</sequence>
<keyword evidence="5 12" id="KW-0999">Mitochondrion inner membrane</keyword>
<dbReference type="Gene3D" id="1.20.1300.10">
    <property type="entry name" value="Fumarate reductase/succinate dehydrogenase, transmembrane subunit"/>
    <property type="match status" value="1"/>
</dbReference>
<evidence type="ECO:0000256" key="7">
    <source>
        <dbReference type="ARBA" id="ARBA00022989"/>
    </source>
</evidence>
<keyword evidence="8 12" id="KW-0496">Mitochondrion</keyword>
<evidence type="ECO:0000256" key="4">
    <source>
        <dbReference type="ARBA" id="ARBA00022692"/>
    </source>
</evidence>
<comment type="subcellular location">
    <subcellularLocation>
        <location evidence="1 12">Mitochondrion inner membrane</location>
        <topology evidence="1 12">Multi-pass membrane protein</topology>
    </subcellularLocation>
</comment>
<feature type="binding site" evidence="10">
    <location>
        <position position="152"/>
    </location>
    <ligand>
        <name>a ubiquinone</name>
        <dbReference type="ChEBI" id="CHEBI:16389"/>
        <note>ligand shared with IP/SDHB</note>
    </ligand>
</feature>